<feature type="transmembrane region" description="Helical" evidence="1">
    <location>
        <begin position="61"/>
        <end position="85"/>
    </location>
</feature>
<gene>
    <name evidence="2" type="ORF">B7Z12_09370</name>
</gene>
<dbReference type="EMBL" id="NCDQ01000127">
    <property type="protein sequence ID" value="OYX03704.1"/>
    <property type="molecule type" value="Genomic_DNA"/>
</dbReference>
<name>A0A258D7X9_CAUVI</name>
<comment type="caution">
    <text evidence="2">The sequence shown here is derived from an EMBL/GenBank/DDBJ whole genome shotgun (WGS) entry which is preliminary data.</text>
</comment>
<sequence>MTQTAAIAAITAFGVVATAVSFFVLYSGPQKPRRVGLVGAGAALVGASPFIALTLGTSYQAWLRGLTVLGLIAFAIGLALVAIALLLSRRWIVLISAVPMAGLSLWSFILLAIFSTGAA</sequence>
<accession>A0A258D7X9</accession>
<feature type="transmembrane region" description="Helical" evidence="1">
    <location>
        <begin position="35"/>
        <end position="55"/>
    </location>
</feature>
<feature type="transmembrane region" description="Helical" evidence="1">
    <location>
        <begin position="6"/>
        <end position="28"/>
    </location>
</feature>
<keyword evidence="1" id="KW-0812">Transmembrane</keyword>
<keyword evidence="1" id="KW-0472">Membrane</keyword>
<protein>
    <submittedName>
        <fullName evidence="2">Uncharacterized protein</fullName>
    </submittedName>
</protein>
<feature type="transmembrane region" description="Helical" evidence="1">
    <location>
        <begin position="92"/>
        <end position="114"/>
    </location>
</feature>
<dbReference type="AlphaFoldDB" id="A0A258D7X9"/>
<proteinExistence type="predicted"/>
<reference evidence="2 3" key="1">
    <citation type="submission" date="2017-03" db="EMBL/GenBank/DDBJ databases">
        <title>Lifting the veil on microbial sulfur biogeochemistry in mining wastewaters.</title>
        <authorList>
            <person name="Kantor R.S."/>
            <person name="Colenbrander Nelson T."/>
            <person name="Marshall S."/>
            <person name="Bennett D."/>
            <person name="Apte S."/>
            <person name="Camacho D."/>
            <person name="Thomas B.C."/>
            <person name="Warren L.A."/>
            <person name="Banfield J.F."/>
        </authorList>
    </citation>
    <scope>NUCLEOTIDE SEQUENCE [LARGE SCALE GENOMIC DNA]</scope>
    <source>
        <strain evidence="2">32-67-7</strain>
    </source>
</reference>
<evidence type="ECO:0000313" key="2">
    <source>
        <dbReference type="EMBL" id="OYX03704.1"/>
    </source>
</evidence>
<keyword evidence="1" id="KW-1133">Transmembrane helix</keyword>
<organism evidence="2 3">
    <name type="scientific">Caulobacter vibrioides</name>
    <name type="common">Caulobacter crescentus</name>
    <dbReference type="NCBI Taxonomy" id="155892"/>
    <lineage>
        <taxon>Bacteria</taxon>
        <taxon>Pseudomonadati</taxon>
        <taxon>Pseudomonadota</taxon>
        <taxon>Alphaproteobacteria</taxon>
        <taxon>Caulobacterales</taxon>
        <taxon>Caulobacteraceae</taxon>
        <taxon>Caulobacter</taxon>
    </lineage>
</organism>
<dbReference type="Proteomes" id="UP000215616">
    <property type="component" value="Unassembled WGS sequence"/>
</dbReference>
<evidence type="ECO:0000313" key="3">
    <source>
        <dbReference type="Proteomes" id="UP000215616"/>
    </source>
</evidence>
<evidence type="ECO:0000256" key="1">
    <source>
        <dbReference type="SAM" id="Phobius"/>
    </source>
</evidence>